<evidence type="ECO:0000313" key="1">
    <source>
        <dbReference type="EMBL" id="KAK1864413.1"/>
    </source>
</evidence>
<proteinExistence type="predicted"/>
<organism evidence="1 2">
    <name type="scientific">Pyropia yezoensis</name>
    <name type="common">Susabi-nori</name>
    <name type="synonym">Porphyra yezoensis</name>
    <dbReference type="NCBI Taxonomy" id="2788"/>
    <lineage>
        <taxon>Eukaryota</taxon>
        <taxon>Rhodophyta</taxon>
        <taxon>Bangiophyceae</taxon>
        <taxon>Bangiales</taxon>
        <taxon>Bangiaceae</taxon>
        <taxon>Pyropia</taxon>
    </lineage>
</organism>
<reference evidence="1" key="1">
    <citation type="submission" date="2019-11" db="EMBL/GenBank/DDBJ databases">
        <title>Nori genome reveals adaptations in red seaweeds to the harsh intertidal environment.</title>
        <authorList>
            <person name="Wang D."/>
            <person name="Mao Y."/>
        </authorList>
    </citation>
    <scope>NUCLEOTIDE SEQUENCE</scope>
    <source>
        <tissue evidence="1">Gametophyte</tissue>
    </source>
</reference>
<dbReference type="Proteomes" id="UP000798662">
    <property type="component" value="Chromosome 2"/>
</dbReference>
<dbReference type="EMBL" id="CM020619">
    <property type="protein sequence ID" value="KAK1864413.1"/>
    <property type="molecule type" value="Genomic_DNA"/>
</dbReference>
<protein>
    <submittedName>
        <fullName evidence="1">Uncharacterized protein</fullName>
    </submittedName>
</protein>
<gene>
    <name evidence="1" type="ORF">I4F81_006961</name>
</gene>
<sequence length="504" mass="50309">MALRSGRKVWMTAAAAATVAAAAAVASSTVDAAGIGGSAGTWASALLPSRRTLAPRYVTRTFTLRRLVCPAGTHTDDGYESCDDTDDEHEGGGTAPRADNRGRHPSTGACAASVGFRSVASRAGWNGGLSVAHAAMVEDEAACTGDGRLVLVPPAALESLETLAKALGDDADDTAVARPLAVAVDARLGAAVDDAFDGDDALIGVDGAGRSCGRRRSAPAVVTIFVMPRAPVDTTFLGRRVVLPAAPALLRVRLPSRDDNDDDDHTNGEPHGPDGGRFHDAPLCVYTTATAGEPGGGSNSTAGGGGGSSCFPAAATVELASGRTVAMADLAVGDVVRVAAGDGAAAFSPVYLFSHRSPGGVHPVVTMTTASGRTLTASPDHLIPVGGGGGGRRRVLLRAADVAVGDALTDAHDRVSSRVVRVGRATAAGLYNPHTVAGDIVVGGVLASTWTAAVPPRLAAAALAPAAAVGAATGYRLDPSGGLLEGGGGALGRWLIRAVARLSA</sequence>
<keyword evidence="2" id="KW-1185">Reference proteome</keyword>
<accession>A0ACC3C2T1</accession>
<comment type="caution">
    <text evidence="1">The sequence shown here is derived from an EMBL/GenBank/DDBJ whole genome shotgun (WGS) entry which is preliminary data.</text>
</comment>
<evidence type="ECO:0000313" key="2">
    <source>
        <dbReference type="Proteomes" id="UP000798662"/>
    </source>
</evidence>
<name>A0ACC3C2T1_PYRYE</name>